<reference evidence="3" key="1">
    <citation type="submission" date="2025-08" db="UniProtKB">
        <authorList>
            <consortium name="RefSeq"/>
        </authorList>
    </citation>
    <scope>IDENTIFICATION</scope>
</reference>
<dbReference type="PANTHER" id="PTHR15572:SF4">
    <property type="entry name" value="GLIOMA TUMOR SUPPRESSOR CANDIDATE REGION GENE 1 PROTEIN-LIKE ISOFORM X1"/>
    <property type="match status" value="1"/>
</dbReference>
<sequence>MALLQSFETEEPLTQAMRRHRIQLQLCSDHKAVLSPQSQCPFVTLEDAVRHLLPFHTCAGRLPSQRDFSSVDEQFEAASVFLFNRTKDMQNKYRQLLLAEAQQESPSAEMVMLERLFLQSERFALGEERRKARRDPGDSLQS</sequence>
<keyword evidence="2" id="KW-1185">Reference proteome</keyword>
<evidence type="ECO:0000313" key="3">
    <source>
        <dbReference type="RefSeq" id="XP_042565700.1"/>
    </source>
</evidence>
<dbReference type="InterPro" id="IPR052438">
    <property type="entry name" value="Chromatin_remod/trans_coact"/>
</dbReference>
<evidence type="ECO:0000259" key="1">
    <source>
        <dbReference type="Pfam" id="PF15249"/>
    </source>
</evidence>
<gene>
    <name evidence="3" type="primary">LOC116223537</name>
</gene>
<proteinExistence type="predicted"/>
<name>A0A8M1KSS7_CLUHA</name>
<dbReference type="PANTHER" id="PTHR15572">
    <property type="entry name" value="GLIOMA TUMOR SUPPRESSOR CANDIDATE REGION GENE 1"/>
    <property type="match status" value="1"/>
</dbReference>
<dbReference type="GO" id="GO:0045893">
    <property type="term" value="P:positive regulation of DNA-templated transcription"/>
    <property type="evidence" value="ECO:0007669"/>
    <property type="project" value="TreeGrafter"/>
</dbReference>
<dbReference type="AlphaFoldDB" id="A0A8M1KSS7"/>
<accession>A0A8M1KSS7</accession>
<dbReference type="RefSeq" id="XP_042565700.1">
    <property type="nucleotide sequence ID" value="XM_042709766.1"/>
</dbReference>
<protein>
    <submittedName>
        <fullName evidence="3">BRD4-interacting chromatin-remodeling complex-associated protein-like isoform X2</fullName>
    </submittedName>
</protein>
<dbReference type="GeneID" id="116223537"/>
<feature type="domain" description="GLTSCR protein conserved" evidence="1">
    <location>
        <begin position="29"/>
        <end position="130"/>
    </location>
</feature>
<dbReference type="InterPro" id="IPR015671">
    <property type="entry name" value="GSCR1_dom"/>
</dbReference>
<evidence type="ECO:0000313" key="2">
    <source>
        <dbReference type="Proteomes" id="UP000515152"/>
    </source>
</evidence>
<dbReference type="Proteomes" id="UP000515152">
    <property type="component" value="Chromosome 14"/>
</dbReference>
<organism evidence="2 3">
    <name type="scientific">Clupea harengus</name>
    <name type="common">Atlantic herring</name>
    <dbReference type="NCBI Taxonomy" id="7950"/>
    <lineage>
        <taxon>Eukaryota</taxon>
        <taxon>Metazoa</taxon>
        <taxon>Chordata</taxon>
        <taxon>Craniata</taxon>
        <taxon>Vertebrata</taxon>
        <taxon>Euteleostomi</taxon>
        <taxon>Actinopterygii</taxon>
        <taxon>Neopterygii</taxon>
        <taxon>Teleostei</taxon>
        <taxon>Clupei</taxon>
        <taxon>Clupeiformes</taxon>
        <taxon>Clupeoidei</taxon>
        <taxon>Clupeidae</taxon>
        <taxon>Clupea</taxon>
    </lineage>
</organism>
<dbReference type="GO" id="GO:0016514">
    <property type="term" value="C:SWI/SNF complex"/>
    <property type="evidence" value="ECO:0007669"/>
    <property type="project" value="TreeGrafter"/>
</dbReference>
<dbReference type="Pfam" id="PF15249">
    <property type="entry name" value="GLTSCR1"/>
    <property type="match status" value="1"/>
</dbReference>